<evidence type="ECO:0000259" key="4">
    <source>
        <dbReference type="PROSITE" id="PS01124"/>
    </source>
</evidence>
<dbReference type="Proteomes" id="UP000664344">
    <property type="component" value="Unassembled WGS sequence"/>
</dbReference>
<feature type="domain" description="HTH araC/xylS-type" evidence="4">
    <location>
        <begin position="242"/>
        <end position="339"/>
    </location>
</feature>
<dbReference type="InterPro" id="IPR018060">
    <property type="entry name" value="HTH_AraC"/>
</dbReference>
<dbReference type="PRINTS" id="PR00032">
    <property type="entry name" value="HTHARAC"/>
</dbReference>
<dbReference type="PANTHER" id="PTHR47894:SF1">
    <property type="entry name" value="HTH-TYPE TRANSCRIPTIONAL REGULATOR VQSM"/>
    <property type="match status" value="1"/>
</dbReference>
<dbReference type="EMBL" id="JAFKDB010000012">
    <property type="protein sequence ID" value="MBN7769854.1"/>
    <property type="molecule type" value="Genomic_DNA"/>
</dbReference>
<name>A0ABS3BDF9_9GAMM</name>
<sequence length="347" mass="38308">MRASVSTSQDLGMPAIYLHTLAELLHTLGVDERDLILRVGLDPTRLNSTDRRVSQAQASEFVTRAIIESGEPGLGILLARELKLPLHGALGTAVMSSRTLAEALELMTRYLTLRAPHLHVQKRSAGNSVWYSVSCGIELGPLQGFVLDAVLFGCVSMGAQLTGTTVPGIRVLRQSPEPNHFHRFRRLINVPVEFGATEDALVIPASQLTLPVRFSNDQLAMTSREQCETALRQLKEDTGFASRVRRVIETSHPFPPKLARVASTLFVSERTLKRRLQEEGANFQALVDKVRLERARELLASTAMNLSQIADTLGYADAANFTRAFKRWTGLSPSHFRTRELSTAETA</sequence>
<keyword evidence="1" id="KW-0805">Transcription regulation</keyword>
<dbReference type="SMART" id="SM00342">
    <property type="entry name" value="HTH_ARAC"/>
    <property type="match status" value="1"/>
</dbReference>
<evidence type="ECO:0000313" key="6">
    <source>
        <dbReference type="Proteomes" id="UP000664344"/>
    </source>
</evidence>
<dbReference type="PROSITE" id="PS00041">
    <property type="entry name" value="HTH_ARAC_FAMILY_1"/>
    <property type="match status" value="1"/>
</dbReference>
<reference evidence="5 6" key="1">
    <citation type="submission" date="2021-02" db="EMBL/GenBank/DDBJ databases">
        <title>PHA producing bacteria isolated from coastal sediment in Guangdong, Shenzhen.</title>
        <authorList>
            <person name="Zheng W."/>
            <person name="Yu S."/>
            <person name="Huang Y."/>
        </authorList>
    </citation>
    <scope>NUCLEOTIDE SEQUENCE [LARGE SCALE GENOMIC DNA]</scope>
    <source>
        <strain evidence="5 6">TN21-5</strain>
    </source>
</reference>
<dbReference type="Gene3D" id="1.10.10.60">
    <property type="entry name" value="Homeodomain-like"/>
    <property type="match status" value="1"/>
</dbReference>
<comment type="caution">
    <text evidence="5">The sequence shown here is derived from an EMBL/GenBank/DDBJ whole genome shotgun (WGS) entry which is preliminary data.</text>
</comment>
<dbReference type="PROSITE" id="PS01124">
    <property type="entry name" value="HTH_ARAC_FAMILY_2"/>
    <property type="match status" value="1"/>
</dbReference>
<proteinExistence type="predicted"/>
<dbReference type="SUPFAM" id="SSF46689">
    <property type="entry name" value="Homeodomain-like"/>
    <property type="match status" value="1"/>
</dbReference>
<keyword evidence="2" id="KW-0238">DNA-binding</keyword>
<protein>
    <submittedName>
        <fullName evidence="5">AraC family transcriptional regulator</fullName>
    </submittedName>
</protein>
<dbReference type="Pfam" id="PF12625">
    <property type="entry name" value="Arabinose_bd"/>
    <property type="match status" value="1"/>
</dbReference>
<accession>A0ABS3BDF9</accession>
<evidence type="ECO:0000256" key="1">
    <source>
        <dbReference type="ARBA" id="ARBA00023015"/>
    </source>
</evidence>
<dbReference type="RefSeq" id="WP_029654130.1">
    <property type="nucleotide sequence ID" value="NZ_JAFKDB010000012.1"/>
</dbReference>
<keyword evidence="3" id="KW-0804">Transcription</keyword>
<evidence type="ECO:0000313" key="5">
    <source>
        <dbReference type="EMBL" id="MBN7769854.1"/>
    </source>
</evidence>
<dbReference type="InterPro" id="IPR020449">
    <property type="entry name" value="Tscrpt_reg_AraC-type_HTH"/>
</dbReference>
<dbReference type="PANTHER" id="PTHR47894">
    <property type="entry name" value="HTH-TYPE TRANSCRIPTIONAL REGULATOR GADX"/>
    <property type="match status" value="1"/>
</dbReference>
<evidence type="ECO:0000256" key="2">
    <source>
        <dbReference type="ARBA" id="ARBA00023125"/>
    </source>
</evidence>
<keyword evidence="6" id="KW-1185">Reference proteome</keyword>
<dbReference type="InterPro" id="IPR032687">
    <property type="entry name" value="AraC-type_N"/>
</dbReference>
<dbReference type="InterPro" id="IPR009057">
    <property type="entry name" value="Homeodomain-like_sf"/>
</dbReference>
<dbReference type="Pfam" id="PF12833">
    <property type="entry name" value="HTH_18"/>
    <property type="match status" value="1"/>
</dbReference>
<dbReference type="InterPro" id="IPR018062">
    <property type="entry name" value="HTH_AraC-typ_CS"/>
</dbReference>
<evidence type="ECO:0000256" key="3">
    <source>
        <dbReference type="ARBA" id="ARBA00023163"/>
    </source>
</evidence>
<gene>
    <name evidence="5" type="ORF">JYP53_08080</name>
</gene>
<organism evidence="5 6">
    <name type="scientific">Marinobacter daepoensis</name>
    <dbReference type="NCBI Taxonomy" id="262077"/>
    <lineage>
        <taxon>Bacteria</taxon>
        <taxon>Pseudomonadati</taxon>
        <taxon>Pseudomonadota</taxon>
        <taxon>Gammaproteobacteria</taxon>
        <taxon>Pseudomonadales</taxon>
        <taxon>Marinobacteraceae</taxon>
        <taxon>Marinobacter</taxon>
    </lineage>
</organism>